<dbReference type="EMBL" id="JBEUWX010000002">
    <property type="protein sequence ID" value="MFA9950418.1"/>
    <property type="molecule type" value="Genomic_DNA"/>
</dbReference>
<dbReference type="InterPro" id="IPR013525">
    <property type="entry name" value="ABC2_TM"/>
</dbReference>
<evidence type="ECO:0000256" key="7">
    <source>
        <dbReference type="ARBA" id="ARBA00023136"/>
    </source>
</evidence>
<feature type="transmembrane region" description="Helical" evidence="8">
    <location>
        <begin position="340"/>
        <end position="361"/>
    </location>
</feature>
<keyword evidence="3" id="KW-0813">Transport</keyword>
<evidence type="ECO:0000256" key="8">
    <source>
        <dbReference type="SAM" id="Phobius"/>
    </source>
</evidence>
<dbReference type="RefSeq" id="WP_418891476.1">
    <property type="nucleotide sequence ID" value="NZ_JBEUWX010000002.1"/>
</dbReference>
<dbReference type="Proteomes" id="UP001574673">
    <property type="component" value="Unassembled WGS sequence"/>
</dbReference>
<feature type="transmembrane region" description="Helical" evidence="8">
    <location>
        <begin position="177"/>
        <end position="196"/>
    </location>
</feature>
<dbReference type="PANTHER" id="PTHR30294:SF47">
    <property type="entry name" value="INNER MEMBRANE TRANSPORT PERMEASE YHHJ"/>
    <property type="match status" value="1"/>
</dbReference>
<name>A0ABV4UGN3_9RHOO</name>
<keyword evidence="11" id="KW-1185">Reference proteome</keyword>
<keyword evidence="6 8" id="KW-1133">Transmembrane helix</keyword>
<evidence type="ECO:0000313" key="11">
    <source>
        <dbReference type="Proteomes" id="UP001574673"/>
    </source>
</evidence>
<feature type="transmembrane region" description="Helical" evidence="8">
    <location>
        <begin position="217"/>
        <end position="241"/>
    </location>
</feature>
<dbReference type="PANTHER" id="PTHR30294">
    <property type="entry name" value="MEMBRANE COMPONENT OF ABC TRANSPORTER YHHJ-RELATED"/>
    <property type="match status" value="1"/>
</dbReference>
<evidence type="ECO:0000256" key="1">
    <source>
        <dbReference type="ARBA" id="ARBA00004651"/>
    </source>
</evidence>
<feature type="transmembrane region" description="Helical" evidence="8">
    <location>
        <begin position="20"/>
        <end position="38"/>
    </location>
</feature>
<organism evidence="10 11">
    <name type="scientific">Dentiradicibacter hellwigii</name>
    <dbReference type="NCBI Taxonomy" id="3149053"/>
    <lineage>
        <taxon>Bacteria</taxon>
        <taxon>Pseudomonadati</taxon>
        <taxon>Pseudomonadota</taxon>
        <taxon>Betaproteobacteria</taxon>
        <taxon>Rhodocyclales</taxon>
        <taxon>Rhodocyclaceae</taxon>
        <taxon>Dentiradicibacter</taxon>
    </lineage>
</organism>
<evidence type="ECO:0000256" key="3">
    <source>
        <dbReference type="ARBA" id="ARBA00022448"/>
    </source>
</evidence>
<evidence type="ECO:0000259" key="9">
    <source>
        <dbReference type="PROSITE" id="PS51012"/>
    </source>
</evidence>
<proteinExistence type="inferred from homology"/>
<dbReference type="Gene3D" id="3.40.1710.10">
    <property type="entry name" value="abc type-2 transporter like domain"/>
    <property type="match status" value="1"/>
</dbReference>
<dbReference type="PROSITE" id="PS51012">
    <property type="entry name" value="ABC_TM2"/>
    <property type="match status" value="1"/>
</dbReference>
<comment type="subcellular location">
    <subcellularLocation>
        <location evidence="1">Cell membrane</location>
        <topology evidence="1">Multi-pass membrane protein</topology>
    </subcellularLocation>
</comment>
<reference evidence="11" key="1">
    <citation type="submission" date="2024-06" db="EMBL/GenBank/DDBJ databases">
        <title>Radixoralia hellwigii gen. nov., sp nov., isolated from a root canal in the human oral cavity.</title>
        <authorList>
            <person name="Bartsch S."/>
            <person name="Wittmer A."/>
            <person name="Schulz A.-K."/>
            <person name="Neumann-Schaal M."/>
            <person name="Wolf J."/>
            <person name="Gronow S."/>
            <person name="Tennert C."/>
            <person name="Haecker G."/>
            <person name="Cieplik F."/>
            <person name="Al-Ahmad A."/>
        </authorList>
    </citation>
    <scope>NUCLEOTIDE SEQUENCE [LARGE SCALE GENOMIC DNA]</scope>
    <source>
        <strain evidence="11">Wk13</strain>
    </source>
</reference>
<keyword evidence="5 8" id="KW-0812">Transmembrane</keyword>
<protein>
    <submittedName>
        <fullName evidence="10">ABC transporter permease</fullName>
    </submittedName>
</protein>
<sequence length="371" mass="41287">MKTFLTNLHALIRKEYRSLFADLTMVILIAYMFTGMVASQTKASSELRNVAVAVVDYDRSILSYRIRDAIGAPYFLMPEETTPQQAEIGMDKGNYVFTLEFPPNFQRDVQLGRRPKVLLQVDATRMSQAGIGTGYISQMFEREIRNFIGVQPPLPVTPVVRMRYNANADNAYQIPTGAINGAIMLLLMLLVGSAVIRERERGTMEHLLVMPVSAAEIMLAKIISNGVVILLASTLSLYFIAHLALGMPINGSIALFVAGTVVYLFSVASMAIMLATFTPTMPQFSLLVLPLYLTMIMFSGMHTSRNNMPQTAQWISEYWPSTQFYQFSQSVVARGGGVEIVWHNLVIMAITGALFLGLALVRFRKMLEKQG</sequence>
<evidence type="ECO:0000256" key="4">
    <source>
        <dbReference type="ARBA" id="ARBA00022475"/>
    </source>
</evidence>
<feature type="domain" description="ABC transmembrane type-2" evidence="9">
    <location>
        <begin position="137"/>
        <end position="366"/>
    </location>
</feature>
<evidence type="ECO:0000256" key="2">
    <source>
        <dbReference type="ARBA" id="ARBA00007783"/>
    </source>
</evidence>
<keyword evidence="7 8" id="KW-0472">Membrane</keyword>
<keyword evidence="4" id="KW-1003">Cell membrane</keyword>
<comment type="similarity">
    <text evidence="2">Belongs to the ABC-2 integral membrane protein family.</text>
</comment>
<feature type="transmembrane region" description="Helical" evidence="8">
    <location>
        <begin position="253"/>
        <end position="277"/>
    </location>
</feature>
<evidence type="ECO:0000256" key="5">
    <source>
        <dbReference type="ARBA" id="ARBA00022692"/>
    </source>
</evidence>
<feature type="transmembrane region" description="Helical" evidence="8">
    <location>
        <begin position="284"/>
        <end position="301"/>
    </location>
</feature>
<evidence type="ECO:0000313" key="10">
    <source>
        <dbReference type="EMBL" id="MFA9950418.1"/>
    </source>
</evidence>
<dbReference type="InterPro" id="IPR047817">
    <property type="entry name" value="ABC2_TM_bact-type"/>
</dbReference>
<dbReference type="InterPro" id="IPR051449">
    <property type="entry name" value="ABC-2_transporter_component"/>
</dbReference>
<dbReference type="Pfam" id="PF12698">
    <property type="entry name" value="ABC2_membrane_3"/>
    <property type="match status" value="1"/>
</dbReference>
<accession>A0ABV4UGN3</accession>
<evidence type="ECO:0000256" key="6">
    <source>
        <dbReference type="ARBA" id="ARBA00022989"/>
    </source>
</evidence>
<gene>
    <name evidence="10" type="ORF">ABCS64_08850</name>
</gene>
<comment type="caution">
    <text evidence="10">The sequence shown here is derived from an EMBL/GenBank/DDBJ whole genome shotgun (WGS) entry which is preliminary data.</text>
</comment>